<evidence type="ECO:0000259" key="3">
    <source>
        <dbReference type="Pfam" id="PF10708"/>
    </source>
</evidence>
<accession>A0A315SAG4</accession>
<dbReference type="InterPro" id="IPR018929">
    <property type="entry name" value="DUF2510"/>
</dbReference>
<feature type="region of interest" description="Disordered" evidence="1">
    <location>
        <begin position="32"/>
        <end position="69"/>
    </location>
</feature>
<comment type="caution">
    <text evidence="4">The sequence shown here is derived from an EMBL/GenBank/DDBJ whole genome shotgun (WGS) entry which is preliminary data.</text>
</comment>
<sequence length="69" mass="7913">MMEPWQIILVVVIVVVVVGVIIALVQAARARKPPTPADWYPDEHDPSIERYHDGSGWTDRTRPNKEDDY</sequence>
<keyword evidence="2" id="KW-0812">Transmembrane</keyword>
<dbReference type="Proteomes" id="UP000274762">
    <property type="component" value="Unassembled WGS sequence"/>
</dbReference>
<feature type="transmembrane region" description="Helical" evidence="2">
    <location>
        <begin position="6"/>
        <end position="25"/>
    </location>
</feature>
<protein>
    <submittedName>
        <fullName evidence="4">Uncharacterized protein DUF2510</fullName>
    </submittedName>
</protein>
<evidence type="ECO:0000256" key="2">
    <source>
        <dbReference type="SAM" id="Phobius"/>
    </source>
</evidence>
<dbReference type="Pfam" id="PF10708">
    <property type="entry name" value="DUF2510"/>
    <property type="match status" value="1"/>
</dbReference>
<proteinExistence type="predicted"/>
<gene>
    <name evidence="4" type="ORF">DFJ75_3384</name>
</gene>
<keyword evidence="2" id="KW-1133">Transmembrane helix</keyword>
<reference evidence="4 5" key="1">
    <citation type="submission" date="2018-10" db="EMBL/GenBank/DDBJ databases">
        <title>Sequencing the genomes of 1000 actinobacteria strains.</title>
        <authorList>
            <person name="Klenk H.-P."/>
        </authorList>
    </citation>
    <scope>NUCLEOTIDE SEQUENCE [LARGE SCALE GENOMIC DNA]</scope>
    <source>
        <strain evidence="4 5">DSM 44343</strain>
    </source>
</reference>
<evidence type="ECO:0000313" key="4">
    <source>
        <dbReference type="EMBL" id="RKR96533.1"/>
    </source>
</evidence>
<evidence type="ECO:0000256" key="1">
    <source>
        <dbReference type="SAM" id="MobiDB-lite"/>
    </source>
</evidence>
<keyword evidence="2" id="KW-0472">Membrane</keyword>
<dbReference type="AlphaFoldDB" id="A0A315SAG4"/>
<organism evidence="4 5">
    <name type="scientific">Williamsia marianensis</name>
    <dbReference type="NCBI Taxonomy" id="85044"/>
    <lineage>
        <taxon>Bacteria</taxon>
        <taxon>Bacillati</taxon>
        <taxon>Actinomycetota</taxon>
        <taxon>Actinomycetes</taxon>
        <taxon>Mycobacteriales</taxon>
        <taxon>Nocardiaceae</taxon>
        <taxon>Williamsia</taxon>
    </lineage>
</organism>
<dbReference type="EMBL" id="RBKV01000001">
    <property type="protein sequence ID" value="RKR96533.1"/>
    <property type="molecule type" value="Genomic_DNA"/>
</dbReference>
<accession>A0A495K5F9</accession>
<feature type="domain" description="DUF2510" evidence="3">
    <location>
        <begin position="39"/>
        <end position="66"/>
    </location>
</feature>
<name>A0A315SAG4_WILMA</name>
<evidence type="ECO:0000313" key="5">
    <source>
        <dbReference type="Proteomes" id="UP000274762"/>
    </source>
</evidence>
<feature type="compositionally biased region" description="Basic and acidic residues" evidence="1">
    <location>
        <begin position="41"/>
        <end position="69"/>
    </location>
</feature>